<accession>A0ABP8L8K5</accession>
<feature type="transmembrane region" description="Helical" evidence="1">
    <location>
        <begin position="6"/>
        <end position="25"/>
    </location>
</feature>
<evidence type="ECO:0000256" key="1">
    <source>
        <dbReference type="SAM" id="Phobius"/>
    </source>
</evidence>
<evidence type="ECO:0000313" key="2">
    <source>
        <dbReference type="EMBL" id="GAA4424226.1"/>
    </source>
</evidence>
<sequence length="93" mass="9699">MDALDLLLHTGAFVAPAVVVALLLAPLGRLCLPARGPQALGWGRQALLDTVVGLLVLGGGLLLWGRDGKMATYAALVLCCATAHWLGQRGWRG</sequence>
<feature type="transmembrane region" description="Helical" evidence="1">
    <location>
        <begin position="46"/>
        <end position="64"/>
    </location>
</feature>
<dbReference type="Proteomes" id="UP001501788">
    <property type="component" value="Unassembled WGS sequence"/>
</dbReference>
<reference evidence="3" key="1">
    <citation type="journal article" date="2019" name="Int. J. Syst. Evol. Microbiol.">
        <title>The Global Catalogue of Microorganisms (GCM) 10K type strain sequencing project: providing services to taxonomists for standard genome sequencing and annotation.</title>
        <authorList>
            <consortium name="The Broad Institute Genomics Platform"/>
            <consortium name="The Broad Institute Genome Sequencing Center for Infectious Disease"/>
            <person name="Wu L."/>
            <person name="Ma J."/>
        </authorList>
    </citation>
    <scope>NUCLEOTIDE SEQUENCE [LARGE SCALE GENOMIC DNA]</scope>
    <source>
        <strain evidence="3">JCM 31890</strain>
    </source>
</reference>
<keyword evidence="1" id="KW-0472">Membrane</keyword>
<keyword evidence="3" id="KW-1185">Reference proteome</keyword>
<evidence type="ECO:0000313" key="3">
    <source>
        <dbReference type="Proteomes" id="UP001501788"/>
    </source>
</evidence>
<organism evidence="2 3">
    <name type="scientific">Acidovorax lacteus</name>
    <dbReference type="NCBI Taxonomy" id="1924988"/>
    <lineage>
        <taxon>Bacteria</taxon>
        <taxon>Pseudomonadati</taxon>
        <taxon>Pseudomonadota</taxon>
        <taxon>Betaproteobacteria</taxon>
        <taxon>Burkholderiales</taxon>
        <taxon>Comamonadaceae</taxon>
        <taxon>Acidovorax</taxon>
    </lineage>
</organism>
<keyword evidence="1" id="KW-0812">Transmembrane</keyword>
<name>A0ABP8L8K5_9BURK</name>
<comment type="caution">
    <text evidence="2">The sequence shown here is derived from an EMBL/GenBank/DDBJ whole genome shotgun (WGS) entry which is preliminary data.</text>
</comment>
<protein>
    <submittedName>
        <fullName evidence="2">Uncharacterized protein</fullName>
    </submittedName>
</protein>
<keyword evidence="1" id="KW-1133">Transmembrane helix</keyword>
<dbReference type="EMBL" id="BAABEX010000011">
    <property type="protein sequence ID" value="GAA4424226.1"/>
    <property type="molecule type" value="Genomic_DNA"/>
</dbReference>
<proteinExistence type="predicted"/>
<dbReference type="RefSeq" id="WP_345063475.1">
    <property type="nucleotide sequence ID" value="NZ_BAABEX010000011.1"/>
</dbReference>
<gene>
    <name evidence="2" type="ORF">GCM10023090_17460</name>
</gene>